<evidence type="ECO:0000313" key="2">
    <source>
        <dbReference type="Proteomes" id="UP000441754"/>
    </source>
</evidence>
<comment type="caution">
    <text evidence="1">The sequence shown here is derived from an EMBL/GenBank/DDBJ whole genome shotgun (WGS) entry which is preliminary data.</text>
</comment>
<proteinExistence type="predicted"/>
<dbReference type="AlphaFoldDB" id="A0A7K0EFH1"/>
<keyword evidence="2" id="KW-1185">Reference proteome</keyword>
<accession>A0A7K0EFH1</accession>
<dbReference type="RefSeq" id="WP_154172909.1">
    <property type="nucleotide sequence ID" value="NZ_WJXZ01000001.1"/>
</dbReference>
<protein>
    <submittedName>
        <fullName evidence="1">DinB family protein</fullName>
    </submittedName>
</protein>
<gene>
    <name evidence="1" type="ORF">GJJ30_02795</name>
</gene>
<dbReference type="Proteomes" id="UP000441754">
    <property type="component" value="Unassembled WGS sequence"/>
</dbReference>
<dbReference type="OrthoDB" id="1162179at2"/>
<dbReference type="PANTHER" id="PTHR39473">
    <property type="match status" value="1"/>
</dbReference>
<reference evidence="1 2" key="1">
    <citation type="journal article" date="2018" name="Antonie Van Leeuwenhoek">
        <title>Larkinella terrae sp. nov., isolated from soil on Jeju Island, South Korea.</title>
        <authorList>
            <person name="Ten L.N."/>
            <person name="Jeon J."/>
            <person name="Park S.J."/>
            <person name="Park S."/>
            <person name="Lee S.Y."/>
            <person name="Kim M.K."/>
            <person name="Jung H.Y."/>
        </authorList>
    </citation>
    <scope>NUCLEOTIDE SEQUENCE [LARGE SCALE GENOMIC DNA]</scope>
    <source>
        <strain evidence="1 2">KCTC 52001</strain>
    </source>
</reference>
<organism evidence="1 2">
    <name type="scientific">Larkinella terrae</name>
    <dbReference type="NCBI Taxonomy" id="2025311"/>
    <lineage>
        <taxon>Bacteria</taxon>
        <taxon>Pseudomonadati</taxon>
        <taxon>Bacteroidota</taxon>
        <taxon>Cytophagia</taxon>
        <taxon>Cytophagales</taxon>
        <taxon>Spirosomataceae</taxon>
        <taxon>Larkinella</taxon>
    </lineage>
</organism>
<name>A0A7K0EFH1_9BACT</name>
<sequence length="168" mass="19208">MNRQIIESVTAVLEQIADVLSVLKETHYTARLAVLSGVSLGEHVRHVVEFYQELEVGYQTGLVDYDARKREKELETGRDYAVLRLQQIVTGLQPENKVLQLTYKIRSSDITHLIKTNYERELLYNLEHAVHHMALLKIGIQVLTDIRLPDHFGIAGSTIQYRQAQCAP</sequence>
<dbReference type="EMBL" id="WJXZ01000001">
    <property type="protein sequence ID" value="MRS60206.1"/>
    <property type="molecule type" value="Genomic_DNA"/>
</dbReference>
<evidence type="ECO:0000313" key="1">
    <source>
        <dbReference type="EMBL" id="MRS60206.1"/>
    </source>
</evidence>
<dbReference type="PANTHER" id="PTHR39473:SF1">
    <property type="entry name" value="DINB-LIKE DOMAIN-CONTAINING PROTEIN"/>
    <property type="match status" value="1"/>
</dbReference>